<dbReference type="Proteomes" id="UP001344447">
    <property type="component" value="Unassembled WGS sequence"/>
</dbReference>
<organism evidence="2 3">
    <name type="scientific">Dictyostelium firmibasis</name>
    <dbReference type="NCBI Taxonomy" id="79012"/>
    <lineage>
        <taxon>Eukaryota</taxon>
        <taxon>Amoebozoa</taxon>
        <taxon>Evosea</taxon>
        <taxon>Eumycetozoa</taxon>
        <taxon>Dictyostelia</taxon>
        <taxon>Dictyosteliales</taxon>
        <taxon>Dictyosteliaceae</taxon>
        <taxon>Dictyostelium</taxon>
    </lineage>
</organism>
<gene>
    <name evidence="2" type="ORF">RB653_009753</name>
</gene>
<protein>
    <submittedName>
        <fullName evidence="2">Uncharacterized protein</fullName>
    </submittedName>
</protein>
<dbReference type="PANTHER" id="PTHR34411:SF7">
    <property type="match status" value="1"/>
</dbReference>
<accession>A0AAN7TY21</accession>
<comment type="caution">
    <text evidence="2">The sequence shown here is derived from an EMBL/GenBank/DDBJ whole genome shotgun (WGS) entry which is preliminary data.</text>
</comment>
<feature type="chain" id="PRO_5042913532" evidence="1">
    <location>
        <begin position="24"/>
        <end position="264"/>
    </location>
</feature>
<dbReference type="InterPro" id="IPR040405">
    <property type="entry name" value="DDB_G0275255-like"/>
</dbReference>
<dbReference type="AlphaFoldDB" id="A0AAN7TY21"/>
<dbReference type="PANTHER" id="PTHR34411">
    <property type="entry name" value="DUF6748 DOMAIN-CONTAINING PROTEIN-RELATED"/>
    <property type="match status" value="1"/>
</dbReference>
<proteinExistence type="predicted"/>
<evidence type="ECO:0000313" key="2">
    <source>
        <dbReference type="EMBL" id="KAK5574500.1"/>
    </source>
</evidence>
<keyword evidence="3" id="KW-1185">Reference proteome</keyword>
<sequence>MKIILALIICFITILFNKSIVESKYYGVQYQESTCGFNNQPCSIYKIFEIGAKDVTYKLDYSHYGDILGRDFKLFEKVISGTFVDGYFQIEKIFQQLAHPGRKFEYSLDDKIFTIRENTSMVEQINFESNNKEMTKIYQTYGDEVQNLQVNWLNKKVLDGDAIFTTINSLITASGGVVECDYIWVTIPDPVGCAPIKDRCSFPFILTPTYTRDDSRCIKFTGCVRILKNPLCIFDLTGCPAGYKKVTFASGPDACPKIYCDPNF</sequence>
<feature type="signal peptide" evidence="1">
    <location>
        <begin position="1"/>
        <end position="23"/>
    </location>
</feature>
<dbReference type="EMBL" id="JAVFKY010000006">
    <property type="protein sequence ID" value="KAK5574500.1"/>
    <property type="molecule type" value="Genomic_DNA"/>
</dbReference>
<evidence type="ECO:0000256" key="1">
    <source>
        <dbReference type="SAM" id="SignalP"/>
    </source>
</evidence>
<keyword evidence="1" id="KW-0732">Signal</keyword>
<name>A0AAN7TY21_9MYCE</name>
<evidence type="ECO:0000313" key="3">
    <source>
        <dbReference type="Proteomes" id="UP001344447"/>
    </source>
</evidence>
<reference evidence="2 3" key="1">
    <citation type="submission" date="2023-11" db="EMBL/GenBank/DDBJ databases">
        <title>Dfirmibasis_genome.</title>
        <authorList>
            <person name="Edelbroek B."/>
            <person name="Kjellin J."/>
            <person name="Jerlstrom-Hultqvist J."/>
            <person name="Soderbom F."/>
        </authorList>
    </citation>
    <scope>NUCLEOTIDE SEQUENCE [LARGE SCALE GENOMIC DNA]</scope>
    <source>
        <strain evidence="2 3">TNS-C-14</strain>
    </source>
</reference>